<gene>
    <name evidence="6" type="ORF">CLUMA_CG014384</name>
</gene>
<feature type="active site" description="Proton acceptor" evidence="3">
    <location>
        <position position="222"/>
    </location>
</feature>
<dbReference type="GO" id="GO:0005524">
    <property type="term" value="F:ATP binding"/>
    <property type="evidence" value="ECO:0007669"/>
    <property type="project" value="UniProtKB-KW"/>
</dbReference>
<evidence type="ECO:0000256" key="3">
    <source>
        <dbReference type="PIRSR" id="PIRSR600407-1"/>
    </source>
</evidence>
<name>A0A1J1IL86_9DIPT</name>
<evidence type="ECO:0000313" key="6">
    <source>
        <dbReference type="EMBL" id="CRL01005.1"/>
    </source>
</evidence>
<accession>A0A1J1IL86</accession>
<dbReference type="AlphaFoldDB" id="A0A1J1IL86"/>
<dbReference type="STRING" id="568069.A0A1J1IL86"/>
<dbReference type="PANTHER" id="PTHR11782">
    <property type="entry name" value="ADENOSINE/GUANOSINE DIPHOSPHATASE"/>
    <property type="match status" value="1"/>
</dbReference>
<keyword evidence="4" id="KW-0067">ATP-binding</keyword>
<dbReference type="GO" id="GO:0016787">
    <property type="term" value="F:hydrolase activity"/>
    <property type="evidence" value="ECO:0007669"/>
    <property type="project" value="UniProtKB-KW"/>
</dbReference>
<dbReference type="InterPro" id="IPR000407">
    <property type="entry name" value="GDA1_CD39_NTPase"/>
</dbReference>
<evidence type="ECO:0000313" key="7">
    <source>
        <dbReference type="Proteomes" id="UP000183832"/>
    </source>
</evidence>
<evidence type="ECO:0000256" key="2">
    <source>
        <dbReference type="ARBA" id="ARBA00022801"/>
    </source>
</evidence>
<reference evidence="6 7" key="1">
    <citation type="submission" date="2015-04" db="EMBL/GenBank/DDBJ databases">
        <authorList>
            <person name="Syromyatnikov M.Y."/>
            <person name="Popov V.N."/>
        </authorList>
    </citation>
    <scope>NUCLEOTIDE SEQUENCE [LARGE SCALE GENOMIC DNA]</scope>
</reference>
<keyword evidence="5" id="KW-0812">Transmembrane</keyword>
<comment type="similarity">
    <text evidence="1">Belongs to the GDA1/CD39 NTPase family.</text>
</comment>
<keyword evidence="4" id="KW-0547">Nucleotide-binding</keyword>
<evidence type="ECO:0000256" key="1">
    <source>
        <dbReference type="ARBA" id="ARBA00009283"/>
    </source>
</evidence>
<feature type="transmembrane region" description="Helical" evidence="5">
    <location>
        <begin position="58"/>
        <end position="79"/>
    </location>
</feature>
<keyword evidence="2" id="KW-0378">Hydrolase</keyword>
<protein>
    <submittedName>
        <fullName evidence="6">CLUMA_CG014384, isoform B</fullName>
    </submittedName>
</protein>
<evidence type="ECO:0000256" key="4">
    <source>
        <dbReference type="PIRSR" id="PIRSR600407-2"/>
    </source>
</evidence>
<organism evidence="6 7">
    <name type="scientific">Clunio marinus</name>
    <dbReference type="NCBI Taxonomy" id="568069"/>
    <lineage>
        <taxon>Eukaryota</taxon>
        <taxon>Metazoa</taxon>
        <taxon>Ecdysozoa</taxon>
        <taxon>Arthropoda</taxon>
        <taxon>Hexapoda</taxon>
        <taxon>Insecta</taxon>
        <taxon>Pterygota</taxon>
        <taxon>Neoptera</taxon>
        <taxon>Endopterygota</taxon>
        <taxon>Diptera</taxon>
        <taxon>Nematocera</taxon>
        <taxon>Chironomoidea</taxon>
        <taxon>Chironomidae</taxon>
        <taxon>Clunio</taxon>
    </lineage>
</organism>
<feature type="binding site" evidence="4">
    <location>
        <begin position="250"/>
        <end position="254"/>
    </location>
    <ligand>
        <name>ATP</name>
        <dbReference type="ChEBI" id="CHEBI:30616"/>
    </ligand>
</feature>
<dbReference type="CDD" id="cd24046">
    <property type="entry name" value="ASKHA_NBD_NTPDase5-like"/>
    <property type="match status" value="1"/>
</dbReference>
<dbReference type="Pfam" id="PF01150">
    <property type="entry name" value="GDA1_CD39"/>
    <property type="match status" value="1"/>
</dbReference>
<dbReference type="Gene3D" id="3.30.420.40">
    <property type="match status" value="1"/>
</dbReference>
<keyword evidence="5" id="KW-0472">Membrane</keyword>
<evidence type="ECO:0000256" key="5">
    <source>
        <dbReference type="SAM" id="Phobius"/>
    </source>
</evidence>
<dbReference type="EMBL" id="CVRI01000055">
    <property type="protein sequence ID" value="CRL01005.1"/>
    <property type="molecule type" value="Genomic_DNA"/>
</dbReference>
<sequence length="481" mass="54152">MYRKKYGISDKSDKKNMNDLEEFECLIQQDNSEKSAESRSIKKKIQDKNLKGSPNSGLFFSFLCLVATVTIFIVFFSVYTDSIHPLVDTIASQLGYSEKQYGAIIDAGSTGSRVLAFEFHKGYLDGRLVLDNELFKELKPGLSSLTPEKGADQINQLLNEARNFIPQEYWISTPLALKAPAGLRLLGASKSEEILNVIRELFSKSGFSVNEHSVEIMDGTDEGIFSWFTVNYLSNRLTSKNTVAALDLGGGSTQVTYEMNEFQPSYKNFIHAVPILNNNEVNVFTNSYLGLGLMALRHAVITKKGAANQTSFESECVNPIIKEKSFNYGNVDYLVSGKENKRNVENPEVDYELCTEAVKRQVISLLQPKPIKLGEHIINAFSYYYDRAIETGLVDPFQGGEITVFEFTKKSREICATPNTDQPFMCLDLIYISVLLQDGFGLKPQTNIKLFKKIRGHEVSWALGCFFQNYNDLVKRKKKAE</sequence>
<dbReference type="Gene3D" id="3.30.420.150">
    <property type="entry name" value="Exopolyphosphatase. Domain 2"/>
    <property type="match status" value="1"/>
</dbReference>
<keyword evidence="5" id="KW-1133">Transmembrane helix</keyword>
<keyword evidence="7" id="KW-1185">Reference proteome</keyword>
<dbReference type="OrthoDB" id="6372431at2759"/>
<dbReference type="Proteomes" id="UP000183832">
    <property type="component" value="Unassembled WGS sequence"/>
</dbReference>
<proteinExistence type="inferred from homology"/>
<dbReference type="PANTHER" id="PTHR11782:SF127">
    <property type="entry name" value="NTPASE, ISOFORM F"/>
    <property type="match status" value="1"/>
</dbReference>